<sequence length="830" mass="85318">MTSTRTRVLALAGVAALAATLAGAAPFLSPPANAAGKIDASVRADLADDGTATFFLRIDDGADLSAASAQKTDAARAQGTFDALHAHADATQHELRAILDAAGATYETFWIANTIKATGDERLVDALSERPEVTRVRSEQVTALAEPVASAPAAAADGTPQWGLDMIGAPEVWSEFATRGEGVVIANIDSGVQYDHPSLVGSYRGNNGDGTFGHDYNWFDPTNTCATAPCDNNGHGTHTMGTMVGADGYGVAPGATWIAAKGCEARSCSETSLLRAGEWVLAPTDLNGQNPRPDLAPDIVNNSWGGGRGDTWYSEIIESWRAAGIFPAFAAGNFGFGVCGTVDSPGDNAAAYTVGAVDSTGTVAGFSGLGPSSIADGKPDIAAPGVDVVSTVPGNKYQALSGTSMATPHVAGAVALLWSAAPALAGDIEGTSAALGLGATDKEDLRCGGTAARNGVYGEGVLDIRQAVLDAPRGNAGLLKGTATDATTGEPLAKVAVTATGTQTRSTLTDTEGHYQLRLVEGTYTVGGELYGFHDASSTVDLIAGAEPTVDLALASAPVHKVTGKVTDPQGRVVPAASVHVDGTPVDAITAGADGSFAFPKIAEGAYIVTVVPAEPALCLGPLHADLTVDGDETVALTVPYQVDTLGWHCEETRPAWIKGRDTVAIAGDEDATTIALPFPVALYNGTHDQISVTTNGLLNVTAPRLGDYANGPLGDGYKPNGLIAPFWDDLVVDGRASVKTATVGKPGQRSFVVEWRDVRLADQPRSRISFEVVFAETGGFTFQYRGLSGELEHGASATVGIEDIGGGIARQYSFDLPVLRDGVAIRFGK</sequence>
<dbReference type="InterPro" id="IPR033857">
    <property type="entry name" value="Bacillopeptidase_F"/>
</dbReference>
<dbReference type="PROSITE" id="PS00138">
    <property type="entry name" value="SUBTILASE_SER"/>
    <property type="match status" value="1"/>
</dbReference>
<dbReference type="InterPro" id="IPR036852">
    <property type="entry name" value="Peptidase_S8/S53_dom_sf"/>
</dbReference>
<evidence type="ECO:0000259" key="8">
    <source>
        <dbReference type="Pfam" id="PF00082"/>
    </source>
</evidence>
<dbReference type="PANTHER" id="PTHR43399">
    <property type="entry name" value="SUBTILISIN-RELATED"/>
    <property type="match status" value="1"/>
</dbReference>
<comment type="similarity">
    <text evidence="1 6">Belongs to the peptidase S8 family.</text>
</comment>
<dbReference type="Pfam" id="PF00082">
    <property type="entry name" value="Peptidase_S8"/>
    <property type="match status" value="1"/>
</dbReference>
<dbReference type="RefSeq" id="WP_184785311.1">
    <property type="nucleotide sequence ID" value="NZ_BONT01000111.1"/>
</dbReference>
<evidence type="ECO:0000256" key="3">
    <source>
        <dbReference type="ARBA" id="ARBA00022801"/>
    </source>
</evidence>
<evidence type="ECO:0000313" key="9">
    <source>
        <dbReference type="EMBL" id="MBB6032405.1"/>
    </source>
</evidence>
<dbReference type="SUPFAM" id="SSF49452">
    <property type="entry name" value="Starch-binding domain-like"/>
    <property type="match status" value="1"/>
</dbReference>
<dbReference type="Gene3D" id="2.60.40.1120">
    <property type="entry name" value="Carboxypeptidase-like, regulatory domain"/>
    <property type="match status" value="2"/>
</dbReference>
<feature type="active site" description="Charge relay system" evidence="5 6">
    <location>
        <position position="189"/>
    </location>
</feature>
<gene>
    <name evidence="9" type="ORF">HNR73_000247</name>
</gene>
<dbReference type="GO" id="GO:0004252">
    <property type="term" value="F:serine-type endopeptidase activity"/>
    <property type="evidence" value="ECO:0007669"/>
    <property type="project" value="UniProtKB-UniRule"/>
</dbReference>
<feature type="active site" description="Charge relay system" evidence="5 6">
    <location>
        <position position="235"/>
    </location>
</feature>
<name>A0A841FAU5_9ACTN</name>
<dbReference type="GO" id="GO:0006508">
    <property type="term" value="P:proteolysis"/>
    <property type="evidence" value="ECO:0007669"/>
    <property type="project" value="UniProtKB-KW"/>
</dbReference>
<keyword evidence="2 6" id="KW-0645">Protease</keyword>
<dbReference type="PROSITE" id="PS51318">
    <property type="entry name" value="TAT"/>
    <property type="match status" value="1"/>
</dbReference>
<organism evidence="9 10">
    <name type="scientific">Phytomonospora endophytica</name>
    <dbReference type="NCBI Taxonomy" id="714109"/>
    <lineage>
        <taxon>Bacteria</taxon>
        <taxon>Bacillati</taxon>
        <taxon>Actinomycetota</taxon>
        <taxon>Actinomycetes</taxon>
        <taxon>Micromonosporales</taxon>
        <taxon>Micromonosporaceae</taxon>
        <taxon>Phytomonospora</taxon>
    </lineage>
</organism>
<evidence type="ECO:0000256" key="5">
    <source>
        <dbReference type="PIRSR" id="PIRSR615500-1"/>
    </source>
</evidence>
<keyword evidence="4 6" id="KW-0720">Serine protease</keyword>
<dbReference type="InterPro" id="IPR008969">
    <property type="entry name" value="CarboxyPept-like_regulatory"/>
</dbReference>
<protein>
    <submittedName>
        <fullName evidence="9">Subtilisin family serine protease</fullName>
    </submittedName>
</protein>
<keyword evidence="7" id="KW-0732">Signal</keyword>
<accession>A0A841FAU5</accession>
<evidence type="ECO:0000256" key="6">
    <source>
        <dbReference type="PROSITE-ProRule" id="PRU01240"/>
    </source>
</evidence>
<feature type="signal peptide" evidence="7">
    <location>
        <begin position="1"/>
        <end position="24"/>
    </location>
</feature>
<reference evidence="9 10" key="1">
    <citation type="submission" date="2020-08" db="EMBL/GenBank/DDBJ databases">
        <title>Genomic Encyclopedia of Type Strains, Phase IV (KMG-IV): sequencing the most valuable type-strain genomes for metagenomic binning, comparative biology and taxonomic classification.</title>
        <authorList>
            <person name="Goeker M."/>
        </authorList>
    </citation>
    <scope>NUCLEOTIDE SEQUENCE [LARGE SCALE GENOMIC DNA]</scope>
    <source>
        <strain evidence="9 10">YIM 65646</strain>
    </source>
</reference>
<dbReference type="SUPFAM" id="SSF49464">
    <property type="entry name" value="Carboxypeptidase regulatory domain-like"/>
    <property type="match status" value="1"/>
</dbReference>
<dbReference type="AlphaFoldDB" id="A0A841FAU5"/>
<dbReference type="CDD" id="cd07481">
    <property type="entry name" value="Peptidases_S8_BacillopeptidaseF-like"/>
    <property type="match status" value="1"/>
</dbReference>
<dbReference type="Pfam" id="PF13620">
    <property type="entry name" value="CarboxypepD_reg"/>
    <property type="match status" value="2"/>
</dbReference>
<feature type="active site" description="Charge relay system" evidence="5 6">
    <location>
        <position position="404"/>
    </location>
</feature>
<dbReference type="EMBL" id="JACHGT010000001">
    <property type="protein sequence ID" value="MBB6032405.1"/>
    <property type="molecule type" value="Genomic_DNA"/>
</dbReference>
<dbReference type="InterPro" id="IPR013784">
    <property type="entry name" value="Carb-bd-like_fold"/>
</dbReference>
<evidence type="ECO:0000256" key="1">
    <source>
        <dbReference type="ARBA" id="ARBA00011073"/>
    </source>
</evidence>
<evidence type="ECO:0000256" key="2">
    <source>
        <dbReference type="ARBA" id="ARBA00022670"/>
    </source>
</evidence>
<evidence type="ECO:0000256" key="4">
    <source>
        <dbReference type="ARBA" id="ARBA00022825"/>
    </source>
</evidence>
<comment type="caution">
    <text evidence="9">The sequence shown here is derived from an EMBL/GenBank/DDBJ whole genome shotgun (WGS) entry which is preliminary data.</text>
</comment>
<dbReference type="InterPro" id="IPR051048">
    <property type="entry name" value="Peptidase_S8/S53_subtilisin"/>
</dbReference>
<dbReference type="InterPro" id="IPR015500">
    <property type="entry name" value="Peptidase_S8_subtilisin-rel"/>
</dbReference>
<keyword evidence="3 6" id="KW-0378">Hydrolase</keyword>
<dbReference type="InterPro" id="IPR000209">
    <property type="entry name" value="Peptidase_S8/S53_dom"/>
</dbReference>
<dbReference type="Proteomes" id="UP000548476">
    <property type="component" value="Unassembled WGS sequence"/>
</dbReference>
<feature type="chain" id="PRO_5039101991" evidence="7">
    <location>
        <begin position="25"/>
        <end position="830"/>
    </location>
</feature>
<proteinExistence type="inferred from homology"/>
<dbReference type="PROSITE" id="PS51892">
    <property type="entry name" value="SUBTILASE"/>
    <property type="match status" value="1"/>
</dbReference>
<dbReference type="InterPro" id="IPR023828">
    <property type="entry name" value="Peptidase_S8_Ser-AS"/>
</dbReference>
<evidence type="ECO:0000313" key="10">
    <source>
        <dbReference type="Proteomes" id="UP000548476"/>
    </source>
</evidence>
<dbReference type="Gene3D" id="3.40.50.200">
    <property type="entry name" value="Peptidase S8/S53 domain"/>
    <property type="match status" value="1"/>
</dbReference>
<feature type="domain" description="Peptidase S8/S53" evidence="8">
    <location>
        <begin position="180"/>
        <end position="424"/>
    </location>
</feature>
<dbReference type="PANTHER" id="PTHR43399:SF4">
    <property type="entry name" value="CELL WALL-ASSOCIATED PROTEASE"/>
    <property type="match status" value="1"/>
</dbReference>
<dbReference type="SUPFAM" id="SSF52743">
    <property type="entry name" value="Subtilisin-like"/>
    <property type="match status" value="1"/>
</dbReference>
<dbReference type="InterPro" id="IPR006311">
    <property type="entry name" value="TAT_signal"/>
</dbReference>
<dbReference type="PRINTS" id="PR00723">
    <property type="entry name" value="SUBTILISIN"/>
</dbReference>
<evidence type="ECO:0000256" key="7">
    <source>
        <dbReference type="SAM" id="SignalP"/>
    </source>
</evidence>
<dbReference type="GO" id="GO:0030246">
    <property type="term" value="F:carbohydrate binding"/>
    <property type="evidence" value="ECO:0007669"/>
    <property type="project" value="InterPro"/>
</dbReference>
<keyword evidence="10" id="KW-1185">Reference proteome</keyword>